<evidence type="ECO:0000256" key="4">
    <source>
        <dbReference type="ARBA" id="ARBA00022452"/>
    </source>
</evidence>
<evidence type="ECO:0000256" key="5">
    <source>
        <dbReference type="ARBA" id="ARBA00022692"/>
    </source>
</evidence>
<dbReference type="PANTHER" id="PTHR30451:SF8">
    <property type="entry name" value="FIMBRIAL USHER PROTEIN"/>
    <property type="match status" value="1"/>
</dbReference>
<evidence type="ECO:0000256" key="3">
    <source>
        <dbReference type="ARBA" id="ARBA00022448"/>
    </source>
</evidence>
<keyword evidence="9" id="KW-1029">Fimbrium biogenesis</keyword>
<organism evidence="13 14">
    <name type="scientific">Erwinia rhapontici</name>
    <name type="common">Pectobacterium rhapontici</name>
    <dbReference type="NCBI Taxonomy" id="55212"/>
    <lineage>
        <taxon>Bacteria</taxon>
        <taxon>Pseudomonadati</taxon>
        <taxon>Pseudomonadota</taxon>
        <taxon>Gammaproteobacteria</taxon>
        <taxon>Enterobacterales</taxon>
        <taxon>Erwiniaceae</taxon>
        <taxon>Erwinia</taxon>
    </lineage>
</organism>
<dbReference type="Gene3D" id="2.60.40.3110">
    <property type="match status" value="1"/>
</dbReference>
<sequence>MWKLIFLLPASLIFVALNSNATANETPSASLSGETSPEDWDVETLKRHGLDQSALEKLDRLGKIPAGLNVIDISLNGDFIGSFQLQVTHQGAICFTPELFEELGLSVPDAARSQKCYDWAASDSQISLAWQQETQSLSIVVPSSWLVSQRHEGESGGSAIHVNYNYFSSMNLSPDHRERYSWLALDSGINLANWILRSQQNVQQDKQGLTATVNSTYLERYVSKLNKTLQAGEINVRNTLFALDTLNGFQLSPDDMLSQGVGGSGVNIEGIANTPQARVEVRQYDQIIYSTLVPAGPFNLDNIPVQNLNAPLDVTVVENKGENQHFVVPVTQLTHFNRGSSPGFSLAIGSVKRVAQDSATPAILTLNQNWQPGPSWSLRSGALLSKSYHSLAISLNGVPQILAGSSSISLQAIVEQNDTRRSNGAQVQLSGSHNLSQNLSLSLGMSKNSPSFITLNEAKQRNSNNHNDQQNNELSVSANWSPQWLGTLSLSYSRSRSYQNDQLWRYAMLSWNRRFTKNLRLSLSASQGSGGKQKNKNISLNVNWSLGETHFRHYYRAYNHRDVLGSEVSASLSDYSDYNLALEQTNSDHNRSIQGSLNSDLRYTRLSLNAQQDTQHNSNYSVSGQGAVILYPYGVGFSNNPVSDTFGLLALSRPVAGIPIITPGGIAWTDWRGKAVLPAIPPWQDSSLNIDVDKLPKNIDVINGHRTLHLARGTVKKVKIAVLSGTRLLLTVRLANGQMLPKGSTLWRDGELVTEAVDEGVAFLSNAAEQASMQVKIARSTEECIINYHIDDEDDDDRTLYKRLDVTCQ</sequence>
<keyword evidence="14" id="KW-1185">Reference proteome</keyword>
<evidence type="ECO:0000256" key="2">
    <source>
        <dbReference type="ARBA" id="ARBA00008064"/>
    </source>
</evidence>
<reference evidence="13 14" key="1">
    <citation type="submission" date="2021-01" db="EMBL/GenBank/DDBJ databases">
        <title>Complete genome sequence of Erwinia rhapontici MAFF 311153.</title>
        <authorList>
            <person name="Morohoshi T."/>
            <person name="Someya N."/>
        </authorList>
    </citation>
    <scope>NUCLEOTIDE SEQUENCE [LARGE SCALE GENOMIC DNA]</scope>
    <source>
        <strain evidence="13 14">MAFF 311153</strain>
    </source>
</reference>
<evidence type="ECO:0000259" key="12">
    <source>
        <dbReference type="Pfam" id="PF13954"/>
    </source>
</evidence>
<evidence type="ECO:0000256" key="9">
    <source>
        <dbReference type="RuleBase" id="RU003884"/>
    </source>
</evidence>
<dbReference type="Pfam" id="PF00577">
    <property type="entry name" value="Usher"/>
    <property type="match status" value="1"/>
</dbReference>
<dbReference type="EMBL" id="AP024329">
    <property type="protein sequence ID" value="BCQ36815.1"/>
    <property type="molecule type" value="Genomic_DNA"/>
</dbReference>
<dbReference type="InterPro" id="IPR018030">
    <property type="entry name" value="Fimbrial_membr_usher_CS"/>
</dbReference>
<keyword evidence="8 9" id="KW-0998">Cell outer membrane</keyword>
<dbReference type="Gene3D" id="2.60.40.2610">
    <property type="entry name" value="Outer membrane usher protein FimD, plug domain"/>
    <property type="match status" value="1"/>
</dbReference>
<evidence type="ECO:0000256" key="1">
    <source>
        <dbReference type="ARBA" id="ARBA00004571"/>
    </source>
</evidence>
<dbReference type="PROSITE" id="PS01151">
    <property type="entry name" value="FIMBRIAL_USHER"/>
    <property type="match status" value="1"/>
</dbReference>
<comment type="similarity">
    <text evidence="2 9">Belongs to the fimbrial export usher family.</text>
</comment>
<dbReference type="Gene3D" id="3.10.20.410">
    <property type="match status" value="1"/>
</dbReference>
<evidence type="ECO:0000259" key="11">
    <source>
        <dbReference type="Pfam" id="PF13953"/>
    </source>
</evidence>
<evidence type="ECO:0000256" key="6">
    <source>
        <dbReference type="ARBA" id="ARBA00022729"/>
    </source>
</evidence>
<accession>A0ABN6DSN4</accession>
<dbReference type="Pfam" id="PF13953">
    <property type="entry name" value="PapC_C"/>
    <property type="match status" value="1"/>
</dbReference>
<dbReference type="InterPro" id="IPR043142">
    <property type="entry name" value="PapC-like_C_sf"/>
</dbReference>
<dbReference type="InterPro" id="IPR000015">
    <property type="entry name" value="Fimb_usher"/>
</dbReference>
<keyword evidence="6 10" id="KW-0732">Signal</keyword>
<proteinExistence type="inferred from homology"/>
<evidence type="ECO:0000256" key="8">
    <source>
        <dbReference type="ARBA" id="ARBA00023237"/>
    </source>
</evidence>
<dbReference type="PANTHER" id="PTHR30451">
    <property type="entry name" value="OUTER MEMBRANE USHER PROTEIN"/>
    <property type="match status" value="1"/>
</dbReference>
<evidence type="ECO:0000256" key="10">
    <source>
        <dbReference type="SAM" id="SignalP"/>
    </source>
</evidence>
<keyword evidence="3 9" id="KW-0813">Transport</keyword>
<name>A0ABN6DSN4_ERWRD</name>
<dbReference type="Pfam" id="PF13954">
    <property type="entry name" value="PapC_N"/>
    <property type="match status" value="1"/>
</dbReference>
<gene>
    <name evidence="13" type="primary">yhcD_2</name>
    <name evidence="13" type="ORF">ERHA53_41580</name>
</gene>
<evidence type="ECO:0000256" key="7">
    <source>
        <dbReference type="ARBA" id="ARBA00023136"/>
    </source>
</evidence>
<keyword evidence="7 9" id="KW-0472">Membrane</keyword>
<dbReference type="InterPro" id="IPR042186">
    <property type="entry name" value="FimD_plug_dom"/>
</dbReference>
<dbReference type="SUPFAM" id="SSF141729">
    <property type="entry name" value="FimD N-terminal domain-like"/>
    <property type="match status" value="1"/>
</dbReference>
<dbReference type="InterPro" id="IPR025885">
    <property type="entry name" value="PapC_N"/>
</dbReference>
<evidence type="ECO:0000313" key="13">
    <source>
        <dbReference type="EMBL" id="BCQ36815.1"/>
    </source>
</evidence>
<keyword evidence="4" id="KW-1134">Transmembrane beta strand</keyword>
<comment type="subcellular location">
    <subcellularLocation>
        <location evidence="1 9">Cell outer membrane</location>
        <topology evidence="1 9">Multi-pass membrane protein</topology>
    </subcellularLocation>
</comment>
<feature type="chain" id="PRO_5046137235" evidence="10">
    <location>
        <begin position="22"/>
        <end position="809"/>
    </location>
</feature>
<keyword evidence="5 9" id="KW-0812">Transmembrane</keyword>
<dbReference type="Proteomes" id="UP000677515">
    <property type="component" value="Chromosome"/>
</dbReference>
<dbReference type="SUPFAM" id="SSF56935">
    <property type="entry name" value="Porins"/>
    <property type="match status" value="1"/>
</dbReference>
<dbReference type="InterPro" id="IPR037224">
    <property type="entry name" value="PapC_N_sf"/>
</dbReference>
<dbReference type="RefSeq" id="WP_212813350.1">
    <property type="nucleotide sequence ID" value="NZ_AP024329.1"/>
</dbReference>
<feature type="signal peptide" evidence="10">
    <location>
        <begin position="1"/>
        <end position="21"/>
    </location>
</feature>
<feature type="domain" description="PapC N-terminal" evidence="12">
    <location>
        <begin position="41"/>
        <end position="150"/>
    </location>
</feature>
<evidence type="ECO:0000313" key="14">
    <source>
        <dbReference type="Proteomes" id="UP000677515"/>
    </source>
</evidence>
<feature type="domain" description="PapC-like C-terminal" evidence="11">
    <location>
        <begin position="729"/>
        <end position="791"/>
    </location>
</feature>
<protein>
    <submittedName>
        <fullName evidence="13">Outer membrane usher protein YhcD</fullName>
    </submittedName>
</protein>
<dbReference type="Gene3D" id="2.60.40.2070">
    <property type="match status" value="1"/>
</dbReference>
<dbReference type="InterPro" id="IPR025949">
    <property type="entry name" value="PapC-like_C"/>
</dbReference>